<reference evidence="1" key="1">
    <citation type="journal article" date="2015" name="Nature">
        <title>Complex archaea that bridge the gap between prokaryotes and eukaryotes.</title>
        <authorList>
            <person name="Spang A."/>
            <person name="Saw J.H."/>
            <person name="Jorgensen S.L."/>
            <person name="Zaremba-Niedzwiedzka K."/>
            <person name="Martijn J."/>
            <person name="Lind A.E."/>
            <person name="van Eijk R."/>
            <person name="Schleper C."/>
            <person name="Guy L."/>
            <person name="Ettema T.J."/>
        </authorList>
    </citation>
    <scope>NUCLEOTIDE SEQUENCE</scope>
</reference>
<gene>
    <name evidence="1" type="ORF">LCGC14_0396730</name>
</gene>
<comment type="caution">
    <text evidence="1">The sequence shown here is derived from an EMBL/GenBank/DDBJ whole genome shotgun (WGS) entry which is preliminary data.</text>
</comment>
<name>A0A0F9VK51_9ZZZZ</name>
<sequence length="279" mass="29026">MSFPVTTYGSHKQIRQDCGTNKRGRMLGTRMELPDGRVFRWMKSSAALTIGRVCGYVAQSAGLAKDGLPSGSAARTTAQWDAGTYTVIVATTASASTGLHIFPNRFDDGILWINDQAGGGQMFQVKSHGVSTSSGTTAVTITMYDEEILDIALTTASQWGLMENLYSRVVIHTGTTGGGPAVGVAPVAVDSGDYFWGQTWGPAVVMQGATAALDGDKVVVINTTGGSTGVTGVAGSVYGANTTKFTEGWKESIKAPTVGYTLTAGGASEFTLVFLTIAP</sequence>
<protein>
    <submittedName>
        <fullName evidence="1">Uncharacterized protein</fullName>
    </submittedName>
</protein>
<evidence type="ECO:0000313" key="1">
    <source>
        <dbReference type="EMBL" id="KKN73871.1"/>
    </source>
</evidence>
<dbReference type="EMBL" id="LAZR01000336">
    <property type="protein sequence ID" value="KKN73871.1"/>
    <property type="molecule type" value="Genomic_DNA"/>
</dbReference>
<dbReference type="AlphaFoldDB" id="A0A0F9VK51"/>
<proteinExistence type="predicted"/>
<accession>A0A0F9VK51</accession>
<organism evidence="1">
    <name type="scientific">marine sediment metagenome</name>
    <dbReference type="NCBI Taxonomy" id="412755"/>
    <lineage>
        <taxon>unclassified sequences</taxon>
        <taxon>metagenomes</taxon>
        <taxon>ecological metagenomes</taxon>
    </lineage>
</organism>